<proteinExistence type="inferred from homology"/>
<dbReference type="GO" id="GO:0035556">
    <property type="term" value="P:intracellular signal transduction"/>
    <property type="evidence" value="ECO:0007669"/>
    <property type="project" value="InterPro"/>
</dbReference>
<dbReference type="InterPro" id="IPR050697">
    <property type="entry name" value="Adenylyl/Guanylyl_Cyclase_3/4"/>
</dbReference>
<dbReference type="PANTHER" id="PTHR43081">
    <property type="entry name" value="ADENYLATE CYCLASE, TERMINAL-DIFFERENTIATION SPECIFIC-RELATED"/>
    <property type="match status" value="1"/>
</dbReference>
<gene>
    <name evidence="4" type="ORF">HCG48_24915</name>
</gene>
<dbReference type="CDD" id="cd07302">
    <property type="entry name" value="CHD"/>
    <property type="match status" value="1"/>
</dbReference>
<keyword evidence="2" id="KW-0812">Transmembrane</keyword>
<dbReference type="GO" id="GO:0006171">
    <property type="term" value="P:cAMP biosynthetic process"/>
    <property type="evidence" value="ECO:0007669"/>
    <property type="project" value="TreeGrafter"/>
</dbReference>
<feature type="transmembrane region" description="Helical" evidence="2">
    <location>
        <begin position="328"/>
        <end position="348"/>
    </location>
</feature>
<sequence>MPWAKIVKAVWDWRGVWMTAPGVAIVVVALRFAGVLQPLEWLALDALFQLRPLEPQDKRVAIVGITEADINSLGQWPISDAVLAEAIAKLKQDEPAAIGLDLYRNLPVPPGHERLVELFESTPNLIGIEKAVGDDVGEAVAAPTVLQQLNQVGSNDVPQDGDGKIRRAVLFLKTPDGRFLESLGLKLAWLYLEQQGVTPEAAAINSRWMQLGNAVFREFKANDGPYVRADDGGYQVLLNFRGGAGSFEIVSLSDLLSGTLPPDWARDRVVLIGPLAVSLNDFFETPYSFNFIGSPQRMTGVEIQANLTSQIISAALDDRPLIRVWPDLYEVAWIAAWCAVGAIASWSLGRIGRIVVIVPLLAVGLTAGCFWLFLQGWWIPLAPPLLGLSASTIAIVAYIANQEREDRQLVMNLFGRHVTPQIAEAIWRDRHELLKEGRLMAKKVQATVLFTDIKNFSSLAEESDPETLMLWLNEYMEEMAGLVLEHGGVVDKFIGDSVMAVFGVPIPRSTPEAIAADAIAAVTCAVDMAKKLRSLHRKWHAEGRPIVNMRVGISTGTVVIGSLGSAEREDYTTIGDSVNVAARLESYNKEIDGGICRILIGEETYVHIEGKFPAQYLGSVMLKGRQKPVRIYQVLAD</sequence>
<evidence type="ECO:0000256" key="1">
    <source>
        <dbReference type="ARBA" id="ARBA00005381"/>
    </source>
</evidence>
<evidence type="ECO:0000259" key="3">
    <source>
        <dbReference type="PROSITE" id="PS50125"/>
    </source>
</evidence>
<dbReference type="InterPro" id="IPR029787">
    <property type="entry name" value="Nucleotide_cyclase"/>
</dbReference>
<protein>
    <submittedName>
        <fullName evidence="4">Adenylate/guanylate cyclase domain-containing protein</fullName>
    </submittedName>
</protein>
<accession>A0A6H1U3N4</accession>
<keyword evidence="5" id="KW-1185">Reference proteome</keyword>
<dbReference type="SUPFAM" id="SSF55073">
    <property type="entry name" value="Nucleotide cyclase"/>
    <property type="match status" value="1"/>
</dbReference>
<comment type="similarity">
    <text evidence="1">Belongs to the adenylyl cyclase class-3 family.</text>
</comment>
<dbReference type="KEGG" id="oxy:HCG48_24915"/>
<dbReference type="Pfam" id="PF00211">
    <property type="entry name" value="Guanylate_cyc"/>
    <property type="match status" value="1"/>
</dbReference>
<feature type="transmembrane region" description="Helical" evidence="2">
    <location>
        <begin position="381"/>
        <end position="400"/>
    </location>
</feature>
<dbReference type="InterPro" id="IPR007890">
    <property type="entry name" value="CHASE2"/>
</dbReference>
<dbReference type="PROSITE" id="PS50125">
    <property type="entry name" value="GUANYLATE_CYCLASE_2"/>
    <property type="match status" value="1"/>
</dbReference>
<dbReference type="InterPro" id="IPR001054">
    <property type="entry name" value="A/G_cyclase"/>
</dbReference>
<dbReference type="EMBL" id="CP051167">
    <property type="protein sequence ID" value="QIZ73441.1"/>
    <property type="molecule type" value="Genomic_DNA"/>
</dbReference>
<feature type="transmembrane region" description="Helical" evidence="2">
    <location>
        <begin position="354"/>
        <end position="374"/>
    </location>
</feature>
<feature type="domain" description="Guanylate cyclase" evidence="3">
    <location>
        <begin position="447"/>
        <end position="585"/>
    </location>
</feature>
<evidence type="ECO:0000256" key="2">
    <source>
        <dbReference type="SAM" id="Phobius"/>
    </source>
</evidence>
<dbReference type="SMART" id="SM01080">
    <property type="entry name" value="CHASE2"/>
    <property type="match status" value="1"/>
</dbReference>
<dbReference type="PANTHER" id="PTHR43081:SF1">
    <property type="entry name" value="ADENYLATE CYCLASE, TERMINAL-DIFFERENTIATION SPECIFIC"/>
    <property type="match status" value="1"/>
</dbReference>
<dbReference type="SMART" id="SM00044">
    <property type="entry name" value="CYCc"/>
    <property type="match status" value="1"/>
</dbReference>
<keyword evidence="2" id="KW-1133">Transmembrane helix</keyword>
<dbReference type="Pfam" id="PF05226">
    <property type="entry name" value="CHASE2"/>
    <property type="match status" value="1"/>
</dbReference>
<dbReference type="GO" id="GO:0004016">
    <property type="term" value="F:adenylate cyclase activity"/>
    <property type="evidence" value="ECO:0007669"/>
    <property type="project" value="UniProtKB-ARBA"/>
</dbReference>
<reference evidence="4 5" key="1">
    <citation type="submission" date="2020-04" db="EMBL/GenBank/DDBJ databases">
        <authorList>
            <person name="Basu S."/>
            <person name="Maruthanayagam V."/>
            <person name="Chakraborty S."/>
            <person name="Pramanik A."/>
            <person name="Mukherjee J."/>
            <person name="Brink B."/>
        </authorList>
    </citation>
    <scope>NUCLEOTIDE SEQUENCE [LARGE SCALE GENOMIC DNA]</scope>
    <source>
        <strain evidence="4 5">AP17</strain>
    </source>
</reference>
<organism evidence="4 5">
    <name type="scientific">Oxynema aestuarii AP17</name>
    <dbReference type="NCBI Taxonomy" id="2064643"/>
    <lineage>
        <taxon>Bacteria</taxon>
        <taxon>Bacillati</taxon>
        <taxon>Cyanobacteriota</taxon>
        <taxon>Cyanophyceae</taxon>
        <taxon>Oscillatoriophycideae</taxon>
        <taxon>Oscillatoriales</taxon>
        <taxon>Oscillatoriaceae</taxon>
        <taxon>Oxynema</taxon>
        <taxon>Oxynema aestuarii</taxon>
    </lineage>
</organism>
<keyword evidence="2" id="KW-0472">Membrane</keyword>
<dbReference type="Gene3D" id="3.30.70.1230">
    <property type="entry name" value="Nucleotide cyclase"/>
    <property type="match status" value="1"/>
</dbReference>
<feature type="transmembrane region" description="Helical" evidence="2">
    <location>
        <begin position="15"/>
        <end position="33"/>
    </location>
</feature>
<dbReference type="AlphaFoldDB" id="A0A6H1U3N4"/>
<evidence type="ECO:0000313" key="5">
    <source>
        <dbReference type="Proteomes" id="UP000500857"/>
    </source>
</evidence>
<name>A0A6H1U3N4_9CYAN</name>
<evidence type="ECO:0000313" key="4">
    <source>
        <dbReference type="EMBL" id="QIZ73441.1"/>
    </source>
</evidence>
<dbReference type="Proteomes" id="UP000500857">
    <property type="component" value="Chromosome"/>
</dbReference>